<dbReference type="EMBL" id="JACVVK020000289">
    <property type="protein sequence ID" value="KAK7480074.1"/>
    <property type="molecule type" value="Genomic_DNA"/>
</dbReference>
<proteinExistence type="predicted"/>
<accession>A0ABD0JZE2</accession>
<comment type="caution">
    <text evidence="1">The sequence shown here is derived from an EMBL/GenBank/DDBJ whole genome shotgun (WGS) entry which is preliminary data.</text>
</comment>
<name>A0ABD0JZE2_9CAEN</name>
<sequence>DIGRPLGENGCEVSHFHLAMKRTPSDSASGLCYYVDPSPFLDRMQPMPQWHQECKEFTFKHIGQVVDFFHFTDGFKQLMQTLKRAVVNVGRTLLTKAIDALPDTRVMGAMKGIAHEIIDHVDVSDPANLKNLIVDAP</sequence>
<organism evidence="1 2">
    <name type="scientific">Batillaria attramentaria</name>
    <dbReference type="NCBI Taxonomy" id="370345"/>
    <lineage>
        <taxon>Eukaryota</taxon>
        <taxon>Metazoa</taxon>
        <taxon>Spiralia</taxon>
        <taxon>Lophotrochozoa</taxon>
        <taxon>Mollusca</taxon>
        <taxon>Gastropoda</taxon>
        <taxon>Caenogastropoda</taxon>
        <taxon>Sorbeoconcha</taxon>
        <taxon>Cerithioidea</taxon>
        <taxon>Batillariidae</taxon>
        <taxon>Batillaria</taxon>
    </lineage>
</organism>
<reference evidence="1 2" key="1">
    <citation type="journal article" date="2023" name="Sci. Data">
        <title>Genome assembly of the Korean intertidal mud-creeper Batillaria attramentaria.</title>
        <authorList>
            <person name="Patra A.K."/>
            <person name="Ho P.T."/>
            <person name="Jun S."/>
            <person name="Lee S.J."/>
            <person name="Kim Y."/>
            <person name="Won Y.J."/>
        </authorList>
    </citation>
    <scope>NUCLEOTIDE SEQUENCE [LARGE SCALE GENOMIC DNA]</scope>
    <source>
        <strain evidence="1">Wonlab-2016</strain>
    </source>
</reference>
<evidence type="ECO:0000313" key="2">
    <source>
        <dbReference type="Proteomes" id="UP001519460"/>
    </source>
</evidence>
<keyword evidence="2" id="KW-1185">Reference proteome</keyword>
<evidence type="ECO:0000313" key="1">
    <source>
        <dbReference type="EMBL" id="KAK7480074.1"/>
    </source>
</evidence>
<gene>
    <name evidence="1" type="ORF">BaRGS_00028711</name>
</gene>
<protein>
    <submittedName>
        <fullName evidence="1">Uncharacterized protein</fullName>
    </submittedName>
</protein>
<dbReference type="Proteomes" id="UP001519460">
    <property type="component" value="Unassembled WGS sequence"/>
</dbReference>
<feature type="non-terminal residue" evidence="1">
    <location>
        <position position="1"/>
    </location>
</feature>
<dbReference type="AlphaFoldDB" id="A0ABD0JZE2"/>